<dbReference type="PROSITE" id="PS50045">
    <property type="entry name" value="SIGMA54_INTERACT_4"/>
    <property type="match status" value="1"/>
</dbReference>
<comment type="caution">
    <text evidence="7">The sequence shown here is derived from an EMBL/GenBank/DDBJ whole genome shotgun (WGS) entry which is preliminary data.</text>
</comment>
<name>A0ABT9S3R2_9BURK</name>
<dbReference type="EMBL" id="JAUSRO010000001">
    <property type="protein sequence ID" value="MDP9897992.1"/>
    <property type="molecule type" value="Genomic_DNA"/>
</dbReference>
<dbReference type="InterPro" id="IPR003018">
    <property type="entry name" value="GAF"/>
</dbReference>
<evidence type="ECO:0000313" key="8">
    <source>
        <dbReference type="Proteomes" id="UP001226867"/>
    </source>
</evidence>
<protein>
    <submittedName>
        <fullName evidence="7">Transcriptional regulator of acetoin/glycerol metabolism</fullName>
    </submittedName>
</protein>
<dbReference type="Gene3D" id="1.10.8.60">
    <property type="match status" value="1"/>
</dbReference>
<dbReference type="SUPFAM" id="SSF52540">
    <property type="entry name" value="P-loop containing nucleoside triphosphate hydrolases"/>
    <property type="match status" value="1"/>
</dbReference>
<proteinExistence type="predicted"/>
<dbReference type="Pfam" id="PF00158">
    <property type="entry name" value="Sigma54_activat"/>
    <property type="match status" value="1"/>
</dbReference>
<dbReference type="PANTHER" id="PTHR32071">
    <property type="entry name" value="TRANSCRIPTIONAL REGULATORY PROTEIN"/>
    <property type="match status" value="1"/>
</dbReference>
<gene>
    <name evidence="7" type="ORF">J2W36_000225</name>
</gene>
<dbReference type="Gene3D" id="3.40.50.300">
    <property type="entry name" value="P-loop containing nucleotide triphosphate hydrolases"/>
    <property type="match status" value="1"/>
</dbReference>
<dbReference type="InterPro" id="IPR002078">
    <property type="entry name" value="Sigma_54_int"/>
</dbReference>
<dbReference type="Pfam" id="PF25601">
    <property type="entry name" value="AAA_lid_14"/>
    <property type="match status" value="1"/>
</dbReference>
<dbReference type="CDD" id="cd00009">
    <property type="entry name" value="AAA"/>
    <property type="match status" value="1"/>
</dbReference>
<dbReference type="InterPro" id="IPR009057">
    <property type="entry name" value="Homeodomain-like_sf"/>
</dbReference>
<evidence type="ECO:0000256" key="1">
    <source>
        <dbReference type="ARBA" id="ARBA00022741"/>
    </source>
</evidence>
<dbReference type="PROSITE" id="PS00675">
    <property type="entry name" value="SIGMA54_INTERACT_1"/>
    <property type="match status" value="1"/>
</dbReference>
<keyword evidence="2" id="KW-0067">ATP-binding</keyword>
<dbReference type="InterPro" id="IPR025662">
    <property type="entry name" value="Sigma_54_int_dom_ATP-bd_1"/>
</dbReference>
<accession>A0ABT9S3R2</accession>
<dbReference type="SMART" id="SM00382">
    <property type="entry name" value="AAA"/>
    <property type="match status" value="1"/>
</dbReference>
<keyword evidence="4" id="KW-0238">DNA-binding</keyword>
<evidence type="ECO:0000313" key="7">
    <source>
        <dbReference type="EMBL" id="MDP9897992.1"/>
    </source>
</evidence>
<dbReference type="Pfam" id="PF02954">
    <property type="entry name" value="HTH_8"/>
    <property type="match status" value="1"/>
</dbReference>
<feature type="domain" description="Sigma-54 factor interaction" evidence="6">
    <location>
        <begin position="312"/>
        <end position="542"/>
    </location>
</feature>
<keyword evidence="5" id="KW-0804">Transcription</keyword>
<dbReference type="Pfam" id="PF01590">
    <property type="entry name" value="GAF"/>
    <property type="match status" value="1"/>
</dbReference>
<sequence length="622" mass="66821">MTETHPSAGQVALARERFFEQGLDPAPWIAPHISRSWRRSQPVAHAAPAPMGRVMLDERREQAMRLLACAQAELEGLAEHATGHGCVVVLTDAHGLILEEIGSPDFLPKAERFALLPGVDWSEPACGTNAIGTALAEREALTVLGREHYLAQNSALGCAAAPIFTSRGGIAGVLDISGEPQQINQHALGLVRMAAQQVEHRLMRSQTQGQVLRFHRRPALLGSAREGLMHVLEGQIVGANRVALELFGMSWEQLLDQDVESLLGRRWTRVEQQRGLLTLPDGDQIAAIMEGAARAEARPHRVAQAALPGIGCAAPSPHTDAVLPLLSQAVRVLNQGVSVLIAGETGSGKEVFARRLHQGGRRSGGPFVAVDCASLPETLIEAELFGYAEGAFTGARRRGMPGRIREADGGLLFLDEIAEMPLSLQSRLLRVLEERVVTPLGGGPSAAVDFDLVCATHADLPAMVAAGRFRADLMYRVAGFGASLPALRERTDRRELITRLFAELGGSGKRLQLQPDALDALTAYRWPGNVRELRSVLQTLVALADPDDLVGLTHLPLAVQGGPTAIGSNADLPGTAPMPLATMTRQRIDQILQDCGFDVAAAASRLGVHRSTVYRHLARQRK</sequence>
<dbReference type="RefSeq" id="WP_307687813.1">
    <property type="nucleotide sequence ID" value="NZ_JAUSRO010000001.1"/>
</dbReference>
<dbReference type="Proteomes" id="UP001226867">
    <property type="component" value="Unassembled WGS sequence"/>
</dbReference>
<evidence type="ECO:0000256" key="4">
    <source>
        <dbReference type="ARBA" id="ARBA00023125"/>
    </source>
</evidence>
<dbReference type="InterPro" id="IPR003593">
    <property type="entry name" value="AAA+_ATPase"/>
</dbReference>
<reference evidence="7 8" key="1">
    <citation type="submission" date="2023-07" db="EMBL/GenBank/DDBJ databases">
        <title>Sorghum-associated microbial communities from plants grown in Nebraska, USA.</title>
        <authorList>
            <person name="Schachtman D."/>
        </authorList>
    </citation>
    <scope>NUCLEOTIDE SEQUENCE [LARGE SCALE GENOMIC DNA]</scope>
    <source>
        <strain evidence="7 8">DS1607</strain>
    </source>
</reference>
<dbReference type="SUPFAM" id="SSF46689">
    <property type="entry name" value="Homeodomain-like"/>
    <property type="match status" value="1"/>
</dbReference>
<dbReference type="InterPro" id="IPR002197">
    <property type="entry name" value="HTH_Fis"/>
</dbReference>
<evidence type="ECO:0000256" key="2">
    <source>
        <dbReference type="ARBA" id="ARBA00022840"/>
    </source>
</evidence>
<dbReference type="InterPro" id="IPR058031">
    <property type="entry name" value="AAA_lid_NorR"/>
</dbReference>
<organism evidence="7 8">
    <name type="scientific">Variovorax ginsengisoli</name>
    <dbReference type="NCBI Taxonomy" id="363844"/>
    <lineage>
        <taxon>Bacteria</taxon>
        <taxon>Pseudomonadati</taxon>
        <taxon>Pseudomonadota</taxon>
        <taxon>Betaproteobacteria</taxon>
        <taxon>Burkholderiales</taxon>
        <taxon>Comamonadaceae</taxon>
        <taxon>Variovorax</taxon>
    </lineage>
</organism>
<keyword evidence="1" id="KW-0547">Nucleotide-binding</keyword>
<dbReference type="Gene3D" id="3.30.450.40">
    <property type="match status" value="1"/>
</dbReference>
<evidence type="ECO:0000256" key="3">
    <source>
        <dbReference type="ARBA" id="ARBA00023015"/>
    </source>
</evidence>
<dbReference type="SUPFAM" id="SSF55781">
    <property type="entry name" value="GAF domain-like"/>
    <property type="match status" value="1"/>
</dbReference>
<dbReference type="InterPro" id="IPR027417">
    <property type="entry name" value="P-loop_NTPase"/>
</dbReference>
<dbReference type="PANTHER" id="PTHR32071:SF77">
    <property type="entry name" value="TRANSCRIPTIONAL REGULATORY PROTEIN"/>
    <property type="match status" value="1"/>
</dbReference>
<evidence type="ECO:0000256" key="5">
    <source>
        <dbReference type="ARBA" id="ARBA00023163"/>
    </source>
</evidence>
<keyword evidence="3" id="KW-0805">Transcription regulation</keyword>
<dbReference type="InterPro" id="IPR029016">
    <property type="entry name" value="GAF-like_dom_sf"/>
</dbReference>
<dbReference type="Gene3D" id="1.10.10.60">
    <property type="entry name" value="Homeodomain-like"/>
    <property type="match status" value="1"/>
</dbReference>
<keyword evidence="8" id="KW-1185">Reference proteome</keyword>
<evidence type="ECO:0000259" key="6">
    <source>
        <dbReference type="PROSITE" id="PS50045"/>
    </source>
</evidence>